<evidence type="ECO:0000313" key="6">
    <source>
        <dbReference type="EMBL" id="ACO68588.1"/>
    </source>
</evidence>
<evidence type="ECO:0000256" key="2">
    <source>
        <dbReference type="ARBA" id="ARBA00022448"/>
    </source>
</evidence>
<comment type="similarity">
    <text evidence="1 5">Belongs to the V-ATPase V0D/AC39 subunit family.</text>
</comment>
<dbReference type="InParanoid" id="C1FEK9"/>
<dbReference type="InterPro" id="IPR002843">
    <property type="entry name" value="ATPase_V0-cplx_csu/dsu"/>
</dbReference>
<dbReference type="InterPro" id="IPR044911">
    <property type="entry name" value="V-type_ATPase_csu/dsu_dom_3"/>
</dbReference>
<comment type="function">
    <text evidence="5">Subunit of the V0 complex of vacuolar(H+)-ATPase (V-ATPase), a multisubunit enzyme composed of a peripheral complex (V1) that hydrolyzes ATP and a membrane integral complex (V0) that translocates protons. V-ATPase is responsible for acidifying and maintaining the pH of intracellular compartments and in some cell types, is targeted to the plasma membrane, where it is responsible for acidifying the extracellular environment.</text>
</comment>
<sequence length="358" mass="40451">MSNAHASGLDRTLHNLKNGFLQGVLRGCHRGLLSTHDYSKLMVCETLDDVKTLLCSTDYRALIQDLPSPLHSSTIVSTCTQKMVNDFNIFRSQAGEPLGAFLDFLTYGYMIDNVVLVVTGVLHERGVHELLQKCHPLGSFDSMASIAVANNMRELYRMVIVDTPLAPYFSQCSNQEDLDELNVEIMRNILYKAYLHDFMKFCEGVGGVTATSMMDILGFEADKRAITITVNSLGTELSRNDRGSLFPELGSLYPDGHRDLVSCNDFVQVQATMEMYLSYEGFGTGLIQTNDKPLEKIFSEEKMKKCQSAFKEQFNLASFYAYMKMREQELRNLMWITECIAQDQKHRISDGLINVMND</sequence>
<dbReference type="FunCoup" id="C1FEK9">
    <property type="interactions" value="1841"/>
</dbReference>
<reference evidence="6 7" key="1">
    <citation type="journal article" date="2009" name="Science">
        <title>Green evolution and dynamic adaptations revealed by genomes of the marine picoeukaryotes Micromonas.</title>
        <authorList>
            <person name="Worden A.Z."/>
            <person name="Lee J.H."/>
            <person name="Mock T."/>
            <person name="Rouze P."/>
            <person name="Simmons M.P."/>
            <person name="Aerts A.L."/>
            <person name="Allen A.E."/>
            <person name="Cuvelier M.L."/>
            <person name="Derelle E."/>
            <person name="Everett M.V."/>
            <person name="Foulon E."/>
            <person name="Grimwood J."/>
            <person name="Gundlach H."/>
            <person name="Henrissat B."/>
            <person name="Napoli C."/>
            <person name="McDonald S.M."/>
            <person name="Parker M.S."/>
            <person name="Rombauts S."/>
            <person name="Salamov A."/>
            <person name="Von Dassow P."/>
            <person name="Badger J.H."/>
            <person name="Coutinho P.M."/>
            <person name="Demir E."/>
            <person name="Dubchak I."/>
            <person name="Gentemann C."/>
            <person name="Eikrem W."/>
            <person name="Gready J.E."/>
            <person name="John U."/>
            <person name="Lanier W."/>
            <person name="Lindquist E.A."/>
            <person name="Lucas S."/>
            <person name="Mayer K.F."/>
            <person name="Moreau H."/>
            <person name="Not F."/>
            <person name="Otillar R."/>
            <person name="Panaud O."/>
            <person name="Pangilinan J."/>
            <person name="Paulsen I."/>
            <person name="Piegu B."/>
            <person name="Poliakov A."/>
            <person name="Robbens S."/>
            <person name="Schmutz J."/>
            <person name="Toulza E."/>
            <person name="Wyss T."/>
            <person name="Zelensky A."/>
            <person name="Zhou K."/>
            <person name="Armbrust E.V."/>
            <person name="Bhattacharya D."/>
            <person name="Goodenough U.W."/>
            <person name="Van de Peer Y."/>
            <person name="Grigoriev I.V."/>
        </authorList>
    </citation>
    <scope>NUCLEOTIDE SEQUENCE [LARGE SCALE GENOMIC DNA]</scope>
    <source>
        <strain evidence="7">RCC299 / NOUM17</strain>
    </source>
</reference>
<gene>
    <name evidence="6" type="primary">VAOD</name>
    <name evidence="6" type="ORF">MICPUN_107367</name>
</gene>
<dbReference type="Gene3D" id="1.10.132.50">
    <property type="entry name" value="ATP synthase (C/AC39) subunit, domain 3"/>
    <property type="match status" value="1"/>
</dbReference>
<comment type="subunit">
    <text evidence="5">V-ATPase is a heteromultimeric enzyme made up of two complexes: the ATP-hydrolytic V1 complex and the proton translocation V0 complex.</text>
</comment>
<evidence type="ECO:0000256" key="1">
    <source>
        <dbReference type="ARBA" id="ARBA00006709"/>
    </source>
</evidence>
<dbReference type="InterPro" id="IPR016727">
    <property type="entry name" value="ATPase_V0-cplx_dsu"/>
</dbReference>
<keyword evidence="7" id="KW-1185">Reference proteome</keyword>
<accession>C1FEK9</accession>
<dbReference type="InterPro" id="IPR036079">
    <property type="entry name" value="ATPase_csu/dsu_sf"/>
</dbReference>
<dbReference type="PANTHER" id="PTHR11028">
    <property type="entry name" value="VACUOLAR ATP SYNTHASE SUBUNIT AC39"/>
    <property type="match status" value="1"/>
</dbReference>
<dbReference type="Gene3D" id="1.20.1690.10">
    <property type="entry name" value="V-type ATP synthase subunit C domain"/>
    <property type="match status" value="2"/>
</dbReference>
<dbReference type="EMBL" id="CP001574">
    <property type="protein sequence ID" value="ACO68588.1"/>
    <property type="molecule type" value="Genomic_DNA"/>
</dbReference>
<dbReference type="KEGG" id="mis:MICPUN_107367"/>
<evidence type="ECO:0000256" key="5">
    <source>
        <dbReference type="PIRNR" id="PIRNR018497"/>
    </source>
</evidence>
<dbReference type="eggNOG" id="KOG2957">
    <property type="taxonomic scope" value="Eukaryota"/>
</dbReference>
<evidence type="ECO:0000256" key="3">
    <source>
        <dbReference type="ARBA" id="ARBA00022781"/>
    </source>
</evidence>
<dbReference type="PIRSF" id="PIRSF018497">
    <property type="entry name" value="V-ATP_synth_D"/>
    <property type="match status" value="1"/>
</dbReference>
<organism evidence="6 7">
    <name type="scientific">Micromonas commoda (strain RCC299 / NOUM17 / CCMP2709)</name>
    <name type="common">Picoplanktonic green alga</name>
    <dbReference type="NCBI Taxonomy" id="296587"/>
    <lineage>
        <taxon>Eukaryota</taxon>
        <taxon>Viridiplantae</taxon>
        <taxon>Chlorophyta</taxon>
        <taxon>Mamiellophyceae</taxon>
        <taxon>Mamiellales</taxon>
        <taxon>Mamiellaceae</taxon>
        <taxon>Micromonas</taxon>
    </lineage>
</organism>
<dbReference type="GeneID" id="8250637"/>
<dbReference type="AlphaFoldDB" id="C1FEK9"/>
<keyword evidence="2 5" id="KW-0813">Transport</keyword>
<dbReference type="InterPro" id="IPR035067">
    <property type="entry name" value="V-type_ATPase_csu/dsu"/>
</dbReference>
<dbReference type="FunFam" id="1.20.1690.10:FF:000003">
    <property type="entry name" value="V-type proton ATPase subunit"/>
    <property type="match status" value="1"/>
</dbReference>
<dbReference type="OMA" id="MTYGYMI"/>
<dbReference type="STRING" id="296587.C1FEK9"/>
<name>C1FEK9_MICCC</name>
<dbReference type="GO" id="GO:0033179">
    <property type="term" value="C:proton-transporting V-type ATPase, V0 domain"/>
    <property type="evidence" value="ECO:0007669"/>
    <property type="project" value="InterPro"/>
</dbReference>
<dbReference type="GO" id="GO:0046961">
    <property type="term" value="F:proton-transporting ATPase activity, rotational mechanism"/>
    <property type="evidence" value="ECO:0007669"/>
    <property type="project" value="InterPro"/>
</dbReference>
<dbReference type="Proteomes" id="UP000002009">
    <property type="component" value="Chromosome 1"/>
</dbReference>
<protein>
    <recommendedName>
        <fullName evidence="5">V-type proton ATPase subunit</fullName>
    </recommendedName>
</protein>
<evidence type="ECO:0000313" key="7">
    <source>
        <dbReference type="Proteomes" id="UP000002009"/>
    </source>
</evidence>
<dbReference type="SUPFAM" id="SSF103486">
    <property type="entry name" value="V-type ATP synthase subunit C"/>
    <property type="match status" value="1"/>
</dbReference>
<keyword evidence="3 5" id="KW-0375">Hydrogen ion transport</keyword>
<evidence type="ECO:0000256" key="4">
    <source>
        <dbReference type="ARBA" id="ARBA00023065"/>
    </source>
</evidence>
<dbReference type="RefSeq" id="XP_002507330.1">
    <property type="nucleotide sequence ID" value="XM_002507284.1"/>
</dbReference>
<dbReference type="OrthoDB" id="10250083at2759"/>
<dbReference type="Pfam" id="PF01992">
    <property type="entry name" value="vATP-synt_AC39"/>
    <property type="match status" value="1"/>
</dbReference>
<keyword evidence="4 5" id="KW-0406">Ion transport</keyword>
<proteinExistence type="inferred from homology"/>